<name>A0A432NAM8_9HYPH</name>
<accession>A0A432NAM8</accession>
<sequence>MEAQNRSHFLFYAIPDANRCALLLALLWKSPTLLLYRGLFSDRAGDNPCAPSSQFLFCVPRPSSPSSRPAPKTRSTRRGR</sequence>
<reference evidence="2 3" key="1">
    <citation type="journal article" date="2015" name="Int. J. Syst. Evol. Microbiol.">
        <title>Rhizobium anhuiense sp. nov., isolated from effective nodules of Vicia faba and Pisum sativum.</title>
        <authorList>
            <person name="Zhang Y.J."/>
            <person name="Zheng W.T."/>
            <person name="Everall I."/>
            <person name="Young J.P."/>
            <person name="Zhang X.X."/>
            <person name="Tian C.F."/>
            <person name="Sui X.H."/>
            <person name="Wang E.T."/>
            <person name="Chen W.X."/>
        </authorList>
    </citation>
    <scope>NUCLEOTIDE SEQUENCE [LARGE SCALE GENOMIC DNA]</scope>
    <source>
        <strain evidence="2 3">CCBAU 23252</strain>
    </source>
</reference>
<comment type="caution">
    <text evidence="2">The sequence shown here is derived from an EMBL/GenBank/DDBJ whole genome shotgun (WGS) entry which is preliminary data.</text>
</comment>
<dbReference type="AlphaFoldDB" id="A0A432NAM8"/>
<evidence type="ECO:0000256" key="1">
    <source>
        <dbReference type="SAM" id="MobiDB-lite"/>
    </source>
</evidence>
<evidence type="ECO:0000313" key="2">
    <source>
        <dbReference type="EMBL" id="RUL96627.1"/>
    </source>
</evidence>
<feature type="compositionally biased region" description="Low complexity" evidence="1">
    <location>
        <begin position="60"/>
        <end position="73"/>
    </location>
</feature>
<gene>
    <name evidence="2" type="ORF">EEQ99_30190</name>
</gene>
<proteinExistence type="predicted"/>
<protein>
    <submittedName>
        <fullName evidence="2">Uncharacterized protein</fullName>
    </submittedName>
</protein>
<evidence type="ECO:0000313" key="3">
    <source>
        <dbReference type="Proteomes" id="UP000273611"/>
    </source>
</evidence>
<feature type="region of interest" description="Disordered" evidence="1">
    <location>
        <begin position="60"/>
        <end position="80"/>
    </location>
</feature>
<dbReference type="Proteomes" id="UP000273611">
    <property type="component" value="Unassembled WGS sequence"/>
</dbReference>
<dbReference type="EMBL" id="RIBW01000021">
    <property type="protein sequence ID" value="RUL96627.1"/>
    <property type="molecule type" value="Genomic_DNA"/>
</dbReference>
<organism evidence="2 3">
    <name type="scientific">Rhizobium anhuiense</name>
    <dbReference type="NCBI Taxonomy" id="1184720"/>
    <lineage>
        <taxon>Bacteria</taxon>
        <taxon>Pseudomonadati</taxon>
        <taxon>Pseudomonadota</taxon>
        <taxon>Alphaproteobacteria</taxon>
        <taxon>Hyphomicrobiales</taxon>
        <taxon>Rhizobiaceae</taxon>
        <taxon>Rhizobium/Agrobacterium group</taxon>
        <taxon>Rhizobium</taxon>
    </lineage>
</organism>